<dbReference type="EMBL" id="FQZF01000033">
    <property type="protein sequence ID" value="SHK13665.1"/>
    <property type="molecule type" value="Genomic_DNA"/>
</dbReference>
<feature type="compositionally biased region" description="Acidic residues" evidence="1">
    <location>
        <begin position="487"/>
        <end position="500"/>
    </location>
</feature>
<evidence type="ECO:0000256" key="1">
    <source>
        <dbReference type="SAM" id="MobiDB-lite"/>
    </source>
</evidence>
<feature type="region of interest" description="Disordered" evidence="1">
    <location>
        <begin position="467"/>
        <end position="500"/>
    </location>
</feature>
<dbReference type="Pfam" id="PF05136">
    <property type="entry name" value="Phage_portal_2"/>
    <property type="match status" value="1"/>
</dbReference>
<dbReference type="InterPro" id="IPR006429">
    <property type="entry name" value="Phage_lambda_portal"/>
</dbReference>
<organism evidence="2 3">
    <name type="scientific">Muricoccus roseus</name>
    <dbReference type="NCBI Taxonomy" id="198092"/>
    <lineage>
        <taxon>Bacteria</taxon>
        <taxon>Pseudomonadati</taxon>
        <taxon>Pseudomonadota</taxon>
        <taxon>Alphaproteobacteria</taxon>
        <taxon>Acetobacterales</taxon>
        <taxon>Roseomonadaceae</taxon>
        <taxon>Muricoccus</taxon>
    </lineage>
</organism>
<dbReference type="GO" id="GO:0005198">
    <property type="term" value="F:structural molecule activity"/>
    <property type="evidence" value="ECO:0007669"/>
    <property type="project" value="InterPro"/>
</dbReference>
<gene>
    <name evidence="2" type="ORF">SAMN02745194_04263</name>
</gene>
<dbReference type="Proteomes" id="UP000184387">
    <property type="component" value="Unassembled WGS sequence"/>
</dbReference>
<dbReference type="RefSeq" id="WP_073138513.1">
    <property type="nucleotide sequence ID" value="NZ_FQZF01000033.1"/>
</dbReference>
<sequence length="500" mass="53028">MPVRITRIGPAPSRRVARATGTRQWADDGWNYAGPRAVGGASIEAAGGRRGGATIHHAPSAMLAGAQATMWKARHAYFNNGYIRRALDAIVTACCGAGPMTTPQHPDATVRAALSAHFGPWGLRCDADGGTDLAGLIAAILRDALRDGDVFVHLIPVQDGRRLLLRIVPSEAVDFAESRALPNGGQIVAGVEFDANGTRVAYWVREPDPSASFDSYRPARRILATDLLHVREILSAGQVRGLSRLAAALVRAGELDQLQDAALVGVKVSAMHLGVIVDPAGAASDPFDGPIAHAEPGTMIRLPGGLDVRWNAPAQVSQTAAFIASEIRAIATALGVPSFIVSGDLSEANFSSLRAGLQAFRAEIERLFYTMLVPQLLRPIWERWVTLSFLAGDLDDLGAPALDDLLPAEFLPPAQPWIDPKADIAAIREAMAAGIMSRRQAVASQGWNIEALDAEIAADRERERALGIGPFPIPANGQPAAEAPEITSDESPADDQEPET</sequence>
<keyword evidence="3" id="KW-1185">Reference proteome</keyword>
<protein>
    <submittedName>
        <fullName evidence="2">Phage portal protein, lambda family</fullName>
    </submittedName>
</protein>
<reference evidence="2 3" key="1">
    <citation type="submission" date="2016-11" db="EMBL/GenBank/DDBJ databases">
        <authorList>
            <person name="Jaros S."/>
            <person name="Januszkiewicz K."/>
            <person name="Wedrychowicz H."/>
        </authorList>
    </citation>
    <scope>NUCLEOTIDE SEQUENCE [LARGE SCALE GENOMIC DNA]</scope>
    <source>
        <strain evidence="2 3">DSM 14916</strain>
    </source>
</reference>
<evidence type="ECO:0000313" key="3">
    <source>
        <dbReference type="Proteomes" id="UP000184387"/>
    </source>
</evidence>
<dbReference type="STRING" id="198092.SAMN02745194_04263"/>
<evidence type="ECO:0000313" key="2">
    <source>
        <dbReference type="EMBL" id="SHK13665.1"/>
    </source>
</evidence>
<name>A0A1M6Q0A4_9PROT</name>
<proteinExistence type="predicted"/>
<dbReference type="GO" id="GO:0019068">
    <property type="term" value="P:virion assembly"/>
    <property type="evidence" value="ECO:0007669"/>
    <property type="project" value="InterPro"/>
</dbReference>
<accession>A0A1M6Q0A4</accession>
<dbReference type="OrthoDB" id="9770450at2"/>
<dbReference type="AlphaFoldDB" id="A0A1M6Q0A4"/>
<dbReference type="NCBIfam" id="TIGR01539">
    <property type="entry name" value="portal_lambda"/>
    <property type="match status" value="1"/>
</dbReference>